<reference evidence="4 5" key="1">
    <citation type="submission" date="2019-03" db="EMBL/GenBank/DDBJ databases">
        <title>Sequencing 23 genomes of Wallemia ichthyophaga.</title>
        <authorList>
            <person name="Gostincar C."/>
        </authorList>
    </citation>
    <scope>NUCLEOTIDE SEQUENCE [LARGE SCALE GENOMIC DNA]</scope>
    <source>
        <strain evidence="3 5">EXF-6200</strain>
        <strain evidence="2 4">EXF-8621</strain>
    </source>
</reference>
<evidence type="ECO:0000313" key="5">
    <source>
        <dbReference type="Proteomes" id="UP000310689"/>
    </source>
</evidence>
<gene>
    <name evidence="3" type="ORF">E3P86_02237</name>
    <name evidence="2" type="ORF">E3P90_02521</name>
</gene>
<evidence type="ECO:0000313" key="4">
    <source>
        <dbReference type="Proteomes" id="UP000306954"/>
    </source>
</evidence>
<comment type="caution">
    <text evidence="3">The sequence shown here is derived from an EMBL/GenBank/DDBJ whole genome shotgun (WGS) entry which is preliminary data.</text>
</comment>
<dbReference type="OrthoDB" id="10410847at2759"/>
<evidence type="ECO:0000313" key="3">
    <source>
        <dbReference type="EMBL" id="TIB37198.1"/>
    </source>
</evidence>
<evidence type="ECO:0000256" key="1">
    <source>
        <dbReference type="SAM" id="SignalP"/>
    </source>
</evidence>
<dbReference type="Proteomes" id="UP000306954">
    <property type="component" value="Unassembled WGS sequence"/>
</dbReference>
<evidence type="ECO:0000313" key="2">
    <source>
        <dbReference type="EMBL" id="TIB11225.1"/>
    </source>
</evidence>
<proteinExistence type="predicted"/>
<protein>
    <submittedName>
        <fullName evidence="3">Uncharacterized protein</fullName>
    </submittedName>
</protein>
<organism evidence="3 5">
    <name type="scientific">Wallemia ichthyophaga</name>
    <dbReference type="NCBI Taxonomy" id="245174"/>
    <lineage>
        <taxon>Eukaryota</taxon>
        <taxon>Fungi</taxon>
        <taxon>Dikarya</taxon>
        <taxon>Basidiomycota</taxon>
        <taxon>Wallemiomycotina</taxon>
        <taxon>Wallemiomycetes</taxon>
        <taxon>Wallemiales</taxon>
        <taxon>Wallemiaceae</taxon>
        <taxon>Wallemia</taxon>
    </lineage>
</organism>
<sequence length="144" mass="15730">MNKILLLSAALAGAVVNAAVFPQEATTESQISSTHDRRDYGPPGVGYYRFCKDKYCTLDCSINFRTTDTGCINGGDFQSMQVHGGLDPLTHLTLVTTPHDSCSCQDACWHATGPECIELPDNIKNKGSYRMIYSQSACFGMKHV</sequence>
<feature type="signal peptide" evidence="1">
    <location>
        <begin position="1"/>
        <end position="18"/>
    </location>
</feature>
<dbReference type="Proteomes" id="UP000310689">
    <property type="component" value="Unassembled WGS sequence"/>
</dbReference>
<keyword evidence="1" id="KW-0732">Signal</keyword>
<dbReference type="EMBL" id="SPOF01000025">
    <property type="protein sequence ID" value="TIB11225.1"/>
    <property type="molecule type" value="Genomic_DNA"/>
</dbReference>
<dbReference type="AlphaFoldDB" id="A0A4T0J451"/>
<accession>A0A4T0J451</accession>
<dbReference type="EMBL" id="SPOI01000106">
    <property type="protein sequence ID" value="TIB37198.1"/>
    <property type="molecule type" value="Genomic_DNA"/>
</dbReference>
<feature type="chain" id="PRO_5044609162" evidence="1">
    <location>
        <begin position="19"/>
        <end position="144"/>
    </location>
</feature>
<name>A0A4T0J451_WALIC</name>